<dbReference type="InParanoid" id="A0A317XU24"/>
<dbReference type="InterPro" id="IPR038492">
    <property type="entry name" value="GBBH-like_N_sf"/>
</dbReference>
<evidence type="ECO:0000256" key="6">
    <source>
        <dbReference type="ARBA" id="ARBA00022723"/>
    </source>
</evidence>
<comment type="cofactor">
    <cofactor evidence="2">
        <name>L-ascorbate</name>
        <dbReference type="ChEBI" id="CHEBI:38290"/>
    </cofactor>
</comment>
<dbReference type="Gene3D" id="3.30.2020.30">
    <property type="match status" value="1"/>
</dbReference>
<dbReference type="InterPro" id="IPR010376">
    <property type="entry name" value="GBBH-like_N"/>
</dbReference>
<feature type="region of interest" description="Disordered" evidence="16">
    <location>
        <begin position="173"/>
        <end position="205"/>
    </location>
</feature>
<evidence type="ECO:0000256" key="16">
    <source>
        <dbReference type="SAM" id="MobiDB-lite"/>
    </source>
</evidence>
<feature type="region of interest" description="Disordered" evidence="16">
    <location>
        <begin position="362"/>
        <end position="410"/>
    </location>
</feature>
<evidence type="ECO:0000256" key="4">
    <source>
        <dbReference type="ARBA" id="ARBA00008654"/>
    </source>
</evidence>
<evidence type="ECO:0000259" key="17">
    <source>
        <dbReference type="Pfam" id="PF02668"/>
    </source>
</evidence>
<feature type="compositionally biased region" description="Low complexity" evidence="16">
    <location>
        <begin position="362"/>
        <end position="407"/>
    </location>
</feature>
<dbReference type="SUPFAM" id="SSF51197">
    <property type="entry name" value="Clavaminate synthase-like"/>
    <property type="match status" value="1"/>
</dbReference>
<dbReference type="Pfam" id="PF02668">
    <property type="entry name" value="TauD"/>
    <property type="match status" value="2"/>
</dbReference>
<dbReference type="InterPro" id="IPR042098">
    <property type="entry name" value="TauD-like_sf"/>
</dbReference>
<name>A0A317XU24_9BASI</name>
<dbReference type="GO" id="GO:0005739">
    <property type="term" value="C:mitochondrion"/>
    <property type="evidence" value="ECO:0007669"/>
    <property type="project" value="TreeGrafter"/>
</dbReference>
<proteinExistence type="inferred from homology"/>
<keyword evidence="10" id="KW-0408">Iron</keyword>
<evidence type="ECO:0000256" key="11">
    <source>
        <dbReference type="ARBA" id="ARBA00030363"/>
    </source>
</evidence>
<dbReference type="GO" id="GO:0045329">
    <property type="term" value="P:carnitine biosynthetic process"/>
    <property type="evidence" value="ECO:0007669"/>
    <property type="project" value="UniProtKB-KW"/>
</dbReference>
<evidence type="ECO:0000256" key="9">
    <source>
        <dbReference type="ARBA" id="ARBA00023002"/>
    </source>
</evidence>
<organism evidence="19 20">
    <name type="scientific">Testicularia cyperi</name>
    <dbReference type="NCBI Taxonomy" id="1882483"/>
    <lineage>
        <taxon>Eukaryota</taxon>
        <taxon>Fungi</taxon>
        <taxon>Dikarya</taxon>
        <taxon>Basidiomycota</taxon>
        <taxon>Ustilaginomycotina</taxon>
        <taxon>Ustilaginomycetes</taxon>
        <taxon>Ustilaginales</taxon>
        <taxon>Anthracoideaceae</taxon>
        <taxon>Testicularia</taxon>
    </lineage>
</organism>
<feature type="region of interest" description="Disordered" evidence="16">
    <location>
        <begin position="67"/>
        <end position="91"/>
    </location>
</feature>
<dbReference type="Gene3D" id="3.60.130.10">
    <property type="entry name" value="Clavaminate synthase-like"/>
    <property type="match status" value="1"/>
</dbReference>
<evidence type="ECO:0000256" key="14">
    <source>
        <dbReference type="ARBA" id="ARBA00046008"/>
    </source>
</evidence>
<dbReference type="InterPro" id="IPR050411">
    <property type="entry name" value="AlphaKG_dependent_hydroxylases"/>
</dbReference>
<dbReference type="PANTHER" id="PTHR10696:SF51">
    <property type="entry name" value="TRIMETHYLLYSINE DIOXYGENASE, MITOCHONDRIAL"/>
    <property type="match status" value="1"/>
</dbReference>
<dbReference type="AlphaFoldDB" id="A0A317XU24"/>
<feature type="domain" description="TauD/TfdA-like" evidence="17">
    <location>
        <begin position="408"/>
        <end position="548"/>
    </location>
</feature>
<sequence>MPMGTLPTGLRSGVRSTLPRHLCRAAIRLRSSARPSPVAAKFTASPAKLCTSSIRHAPTPSAVIRAEAAATPASASSQAEGSGPATPGVTTDAKSKSVYITWASGITSKFHNIWLRDHCRCPRCYHPTTKQRLLNTFEIAADVQPVSVESTTEGLVVHWPLLPSELADSSASGSSFKSASASGSSPSASGSSSAPAPTGSSPTTETHTSLYPWRWLMHNSYSPVLSDPASVPSDDFGIKGIEKVLWGKGIGSAPPTVKFDEVMQSDEGVLKWLTKIAQYGFAFVTGVPPTPTDTEALIRRIAFIRETHYGGFWDFTSDLAHGDTAYTDLALQAHTDTTYFTDPAGLQMFHLLSHTASKSGGSSAPAGLSASSSAGSSAGASSSSSGSAGQSSSKSSSSSSSSSPSKGPSGGESLLVDGFLAAAVLKDVHPEAYATLGRVKIRTHSAGDESTMIRPLYDGGYPILQHDEGTGELVLVRYNNDDRSVLRIPEDEVEAFYDALAKWNEILTNQEGEYWTQLKPGTALIFDNHRVLHGRSAFVGNRRLCGAYVNHDDYRSRLAVLRAKYTANRTARGVWDDGI</sequence>
<comment type="catalytic activity">
    <reaction evidence="15">
        <text>N(6),N(6),N(6)-trimethyl-L-lysine + 2-oxoglutarate + O2 = (3S)-3-hydroxy-N(6),N(6),N(6)-trimethyl-L-lysine + succinate + CO2</text>
        <dbReference type="Rhea" id="RHEA:14181"/>
        <dbReference type="ChEBI" id="CHEBI:15379"/>
        <dbReference type="ChEBI" id="CHEBI:16526"/>
        <dbReference type="ChEBI" id="CHEBI:16810"/>
        <dbReference type="ChEBI" id="CHEBI:30031"/>
        <dbReference type="ChEBI" id="CHEBI:58100"/>
        <dbReference type="ChEBI" id="CHEBI:141499"/>
        <dbReference type="EC" id="1.14.11.8"/>
    </reaction>
</comment>
<evidence type="ECO:0000256" key="3">
    <source>
        <dbReference type="ARBA" id="ARBA00005022"/>
    </source>
</evidence>
<comment type="pathway">
    <text evidence="3">Amine and polyamine biosynthesis; carnitine biosynthesis.</text>
</comment>
<protein>
    <recommendedName>
        <fullName evidence="5">trimethyllysine dioxygenase</fullName>
        <ecNumber evidence="5">1.14.11.8</ecNumber>
    </recommendedName>
    <alternativeName>
        <fullName evidence="12">Epsilon-trimethyllysine 2-oxoglutarate dioxygenase</fullName>
    </alternativeName>
    <alternativeName>
        <fullName evidence="11">TML hydroxylase</fullName>
    </alternativeName>
    <alternativeName>
        <fullName evidence="13">TML-alpha-ketoglutarate dioxygenase</fullName>
    </alternativeName>
</protein>
<evidence type="ECO:0000256" key="1">
    <source>
        <dbReference type="ARBA" id="ARBA00001954"/>
    </source>
</evidence>
<keyword evidence="7" id="KW-0124">Carnitine biosynthesis</keyword>
<evidence type="ECO:0000256" key="10">
    <source>
        <dbReference type="ARBA" id="ARBA00023004"/>
    </source>
</evidence>
<dbReference type="InterPro" id="IPR003819">
    <property type="entry name" value="TauD/TfdA-like"/>
</dbReference>
<dbReference type="FunFam" id="3.30.2020.30:FF:000002">
    <property type="entry name" value="Putative gamma-butyrobetaine dioxygenase"/>
    <property type="match status" value="1"/>
</dbReference>
<dbReference type="GO" id="GO:0050353">
    <property type="term" value="F:trimethyllysine dioxygenase activity"/>
    <property type="evidence" value="ECO:0007669"/>
    <property type="project" value="UniProtKB-EC"/>
</dbReference>
<evidence type="ECO:0000259" key="18">
    <source>
        <dbReference type="Pfam" id="PF06155"/>
    </source>
</evidence>
<feature type="domain" description="TauD/TfdA-like" evidence="17">
    <location>
        <begin position="251"/>
        <end position="363"/>
    </location>
</feature>
<reference evidence="19 20" key="1">
    <citation type="journal article" date="2018" name="Mol. Biol. Evol.">
        <title>Broad Genomic Sampling Reveals a Smut Pathogenic Ancestry of the Fungal Clade Ustilaginomycotina.</title>
        <authorList>
            <person name="Kijpornyongpan T."/>
            <person name="Mondo S.J."/>
            <person name="Barry K."/>
            <person name="Sandor L."/>
            <person name="Lee J."/>
            <person name="Lipzen A."/>
            <person name="Pangilinan J."/>
            <person name="LaButti K."/>
            <person name="Hainaut M."/>
            <person name="Henrissat B."/>
            <person name="Grigoriev I.V."/>
            <person name="Spatafora J.W."/>
            <person name="Aime M.C."/>
        </authorList>
    </citation>
    <scope>NUCLEOTIDE SEQUENCE [LARGE SCALE GENOMIC DNA]</scope>
    <source>
        <strain evidence="19 20">MCA 3645</strain>
    </source>
</reference>
<accession>A0A317XU24</accession>
<evidence type="ECO:0000256" key="5">
    <source>
        <dbReference type="ARBA" id="ARBA00012267"/>
    </source>
</evidence>
<feature type="domain" description="Gamma-butyrobetaine hydroxylase-like N-terminal" evidence="18">
    <location>
        <begin position="92"/>
        <end position="159"/>
    </location>
</feature>
<evidence type="ECO:0000256" key="7">
    <source>
        <dbReference type="ARBA" id="ARBA00022873"/>
    </source>
</evidence>
<comment type="similarity">
    <text evidence="4">Belongs to the gamma-BBH/TMLD family.</text>
</comment>
<comment type="function">
    <text evidence="14">Converts trimethyllysine (TML) into hydroxytrimethyllysine (HTML).</text>
</comment>
<dbReference type="Pfam" id="PF06155">
    <property type="entry name" value="GBBH-like_N"/>
    <property type="match status" value="1"/>
</dbReference>
<keyword evidence="20" id="KW-1185">Reference proteome</keyword>
<evidence type="ECO:0000313" key="20">
    <source>
        <dbReference type="Proteomes" id="UP000246740"/>
    </source>
</evidence>
<evidence type="ECO:0000256" key="15">
    <source>
        <dbReference type="ARBA" id="ARBA00049334"/>
    </source>
</evidence>
<evidence type="ECO:0000256" key="8">
    <source>
        <dbReference type="ARBA" id="ARBA00022964"/>
    </source>
</evidence>
<dbReference type="GO" id="GO:0046872">
    <property type="term" value="F:metal ion binding"/>
    <property type="evidence" value="ECO:0007669"/>
    <property type="project" value="UniProtKB-KW"/>
</dbReference>
<comment type="cofactor">
    <cofactor evidence="1">
        <name>Fe(2+)</name>
        <dbReference type="ChEBI" id="CHEBI:29033"/>
    </cofactor>
</comment>
<evidence type="ECO:0000313" key="19">
    <source>
        <dbReference type="EMBL" id="PWZ01313.1"/>
    </source>
</evidence>
<feature type="compositionally biased region" description="Low complexity" evidence="16">
    <location>
        <begin position="67"/>
        <end position="79"/>
    </location>
</feature>
<dbReference type="EC" id="1.14.11.8" evidence="5"/>
<dbReference type="Proteomes" id="UP000246740">
    <property type="component" value="Unassembled WGS sequence"/>
</dbReference>
<dbReference type="CDD" id="cd00250">
    <property type="entry name" value="CAS_like"/>
    <property type="match status" value="1"/>
</dbReference>
<dbReference type="EMBL" id="KZ819190">
    <property type="protein sequence ID" value="PWZ01313.1"/>
    <property type="molecule type" value="Genomic_DNA"/>
</dbReference>
<evidence type="ECO:0000256" key="13">
    <source>
        <dbReference type="ARBA" id="ARBA00032283"/>
    </source>
</evidence>
<evidence type="ECO:0000256" key="12">
    <source>
        <dbReference type="ARBA" id="ARBA00031778"/>
    </source>
</evidence>
<keyword evidence="6" id="KW-0479">Metal-binding</keyword>
<keyword evidence="9" id="KW-0560">Oxidoreductase</keyword>
<gene>
    <name evidence="19" type="ORF">BCV70DRAFT_198740</name>
</gene>
<keyword evidence="8 19" id="KW-0223">Dioxygenase</keyword>
<feature type="compositionally biased region" description="Low complexity" evidence="16">
    <location>
        <begin position="173"/>
        <end position="202"/>
    </location>
</feature>
<evidence type="ECO:0000256" key="2">
    <source>
        <dbReference type="ARBA" id="ARBA00001961"/>
    </source>
</evidence>
<dbReference type="STRING" id="1882483.A0A317XU24"/>
<dbReference type="OrthoDB" id="408743at2759"/>
<dbReference type="PANTHER" id="PTHR10696">
    <property type="entry name" value="GAMMA-BUTYROBETAINE HYDROXYLASE-RELATED"/>
    <property type="match status" value="1"/>
</dbReference>